<proteinExistence type="predicted"/>
<dbReference type="SUPFAM" id="SSF49562">
    <property type="entry name" value="C2 domain (Calcium/lipid-binding domain, CaLB)"/>
    <property type="match status" value="1"/>
</dbReference>
<name>A0A8H6XD97_9AGAR</name>
<organism evidence="1 2">
    <name type="scientific">Mycena venus</name>
    <dbReference type="NCBI Taxonomy" id="2733690"/>
    <lineage>
        <taxon>Eukaryota</taxon>
        <taxon>Fungi</taxon>
        <taxon>Dikarya</taxon>
        <taxon>Basidiomycota</taxon>
        <taxon>Agaricomycotina</taxon>
        <taxon>Agaricomycetes</taxon>
        <taxon>Agaricomycetidae</taxon>
        <taxon>Agaricales</taxon>
        <taxon>Marasmiineae</taxon>
        <taxon>Mycenaceae</taxon>
        <taxon>Mycena</taxon>
    </lineage>
</organism>
<gene>
    <name evidence="1" type="ORF">MVEN_01972500</name>
</gene>
<evidence type="ECO:0000313" key="1">
    <source>
        <dbReference type="EMBL" id="KAF7338963.1"/>
    </source>
</evidence>
<evidence type="ECO:0000313" key="2">
    <source>
        <dbReference type="Proteomes" id="UP000620124"/>
    </source>
</evidence>
<dbReference type="EMBL" id="JACAZI010000020">
    <property type="protein sequence ID" value="KAF7338963.1"/>
    <property type="molecule type" value="Genomic_DNA"/>
</dbReference>
<dbReference type="CDD" id="cd00030">
    <property type="entry name" value="C2"/>
    <property type="match status" value="1"/>
</dbReference>
<evidence type="ECO:0008006" key="3">
    <source>
        <dbReference type="Google" id="ProtNLM"/>
    </source>
</evidence>
<comment type="caution">
    <text evidence="1">The sequence shown here is derived from an EMBL/GenBank/DDBJ whole genome shotgun (WGS) entry which is preliminary data.</text>
</comment>
<sequence length="297" mass="31984">MAARARMGESNSQTAQIHLSGAKGIAPSRWRASGTARAYVTVRVSGTAVCIKSRASPPSVAPVWHETLPPFCVSPSSIIVIQIHRLSMFPGFSRVVAVETISISDLVQLQQSTVDEFIHLPITLTEGGRGKLLLTLSFQIQSLKPSAVQTQLASIAAHEIMPRHNTLPPAATSDTLSRIMSRLGAISRFSVKFAQLHPVSAAAVTLVGAMAESIELQLDSNASCATLMLDVHRVLAFTESTEVLPQISRSASLISEILACVVDCVRYVYNHRDRGTAPSFDRDREIQGAARSAKYIA</sequence>
<dbReference type="OrthoDB" id="163438at2759"/>
<reference evidence="1" key="1">
    <citation type="submission" date="2020-05" db="EMBL/GenBank/DDBJ databases">
        <title>Mycena genomes resolve the evolution of fungal bioluminescence.</title>
        <authorList>
            <person name="Tsai I.J."/>
        </authorList>
    </citation>
    <scope>NUCLEOTIDE SEQUENCE</scope>
    <source>
        <strain evidence="1">CCC161011</strain>
    </source>
</reference>
<keyword evidence="2" id="KW-1185">Reference proteome</keyword>
<dbReference type="InterPro" id="IPR035892">
    <property type="entry name" value="C2_domain_sf"/>
</dbReference>
<dbReference type="AlphaFoldDB" id="A0A8H6XD97"/>
<protein>
    <recommendedName>
        <fullName evidence="3">C2 domain-containing protein</fullName>
    </recommendedName>
</protein>
<accession>A0A8H6XD97</accession>
<dbReference type="Proteomes" id="UP000620124">
    <property type="component" value="Unassembled WGS sequence"/>
</dbReference>